<name>A0A1Z3HGZ9_9CYAN</name>
<dbReference type="EMBL" id="CP021983">
    <property type="protein sequence ID" value="ASC69477.1"/>
    <property type="molecule type" value="Genomic_DNA"/>
</dbReference>
<reference evidence="2 3" key="1">
    <citation type="journal article" date="2016" name="Biochim. Biophys. Acta">
        <title>Characterization of red-shifted phycobilisomes isolated from the chlorophyll f-containing cyanobacterium Halomicronema hongdechloris.</title>
        <authorList>
            <person name="Li Y."/>
            <person name="Lin Y."/>
            <person name="Garvey C.J."/>
            <person name="Birch D."/>
            <person name="Corkery R.W."/>
            <person name="Loughlin P.C."/>
            <person name="Scheer H."/>
            <person name="Willows R.D."/>
            <person name="Chen M."/>
        </authorList>
    </citation>
    <scope>NUCLEOTIDE SEQUENCE [LARGE SCALE GENOMIC DNA]</scope>
    <source>
        <strain evidence="2 3">C2206</strain>
    </source>
</reference>
<organism evidence="2 3">
    <name type="scientific">Halomicronema hongdechloris C2206</name>
    <dbReference type="NCBI Taxonomy" id="1641165"/>
    <lineage>
        <taxon>Bacteria</taxon>
        <taxon>Bacillati</taxon>
        <taxon>Cyanobacteriota</taxon>
        <taxon>Cyanophyceae</taxon>
        <taxon>Nodosilineales</taxon>
        <taxon>Nodosilineaceae</taxon>
        <taxon>Halomicronema</taxon>
    </lineage>
</organism>
<gene>
    <name evidence="2" type="ORF">XM38_004040</name>
</gene>
<feature type="domain" description="Putative restriction endonuclease" evidence="1">
    <location>
        <begin position="21"/>
        <end position="179"/>
    </location>
</feature>
<dbReference type="Pfam" id="PF05685">
    <property type="entry name" value="Uma2"/>
    <property type="match status" value="1"/>
</dbReference>
<sequence length="216" mass="24294">MVDTASRPQGIETDTWVPATWETFVALCNRPDFDKAWCYYDKGWMRIEMAPLGSLHGRENSVVSKVVSLFAALKMIRVVEFLSTSLRKPGEREAQPDIAFYLGQKFQLPSLNNQPIDIGVYGPPQLAVEIASTTLSDDLGRKRLLYERLGVQEYWVVNVATSEVTAFAVENGGSWEIRDSRVLSGLALSVVEEAMQRSQTEDDGALTRWLIQTFQK</sequence>
<evidence type="ECO:0000259" key="1">
    <source>
        <dbReference type="Pfam" id="PF05685"/>
    </source>
</evidence>
<dbReference type="InterPro" id="IPR008538">
    <property type="entry name" value="Uma2"/>
</dbReference>
<dbReference type="PANTHER" id="PTHR35400:SF1">
    <property type="entry name" value="SLR1083 PROTEIN"/>
    <property type="match status" value="1"/>
</dbReference>
<keyword evidence="3" id="KW-1185">Reference proteome</keyword>
<evidence type="ECO:0000313" key="2">
    <source>
        <dbReference type="EMBL" id="ASC69477.1"/>
    </source>
</evidence>
<dbReference type="RefSeq" id="WP_080812785.1">
    <property type="nucleotide sequence ID" value="NZ_CP021983.2"/>
</dbReference>
<evidence type="ECO:0000313" key="3">
    <source>
        <dbReference type="Proteomes" id="UP000191901"/>
    </source>
</evidence>
<dbReference type="Proteomes" id="UP000191901">
    <property type="component" value="Chromosome"/>
</dbReference>
<dbReference type="OrthoDB" id="459822at2"/>
<dbReference type="PANTHER" id="PTHR35400">
    <property type="entry name" value="SLR1083 PROTEIN"/>
    <property type="match status" value="1"/>
</dbReference>
<dbReference type="InterPro" id="IPR011335">
    <property type="entry name" value="Restrct_endonuc-II-like"/>
</dbReference>
<dbReference type="AlphaFoldDB" id="A0A1Z3HGZ9"/>
<dbReference type="STRING" id="1641165.XM38_22145"/>
<dbReference type="CDD" id="cd06260">
    <property type="entry name" value="DUF820-like"/>
    <property type="match status" value="1"/>
</dbReference>
<accession>A0A1Z3HGZ9</accession>
<dbReference type="InterPro" id="IPR012296">
    <property type="entry name" value="Nuclease_put_TT1808"/>
</dbReference>
<dbReference type="KEGG" id="hhg:XM38_004040"/>
<protein>
    <recommendedName>
        <fullName evidence="1">Putative restriction endonuclease domain-containing protein</fullName>
    </recommendedName>
</protein>
<dbReference type="SUPFAM" id="SSF52980">
    <property type="entry name" value="Restriction endonuclease-like"/>
    <property type="match status" value="1"/>
</dbReference>
<proteinExistence type="predicted"/>
<dbReference type="Gene3D" id="3.90.1570.10">
    <property type="entry name" value="tt1808, chain A"/>
    <property type="match status" value="1"/>
</dbReference>